<sequence length="191" mass="21315">MGPAVDTTSSVTLTMIAVAARCPMEPPLMCVDSCGTPCLKMKRVRFSVATTTTFHVGWSGCVVPSDQVPGVGLQGAPIQRTSVDLFSLPEEEEKRVMRYTAQDRLYFFKRQGIAVHDVVKLCMEQNKIQVSRRITALEILQGPGSRFAKYLAKRRHQWDQRSEEPPTKRPRHGLSSPPSTQMETKVGVTPR</sequence>
<feature type="compositionally biased region" description="Basic and acidic residues" evidence="1">
    <location>
        <begin position="157"/>
        <end position="167"/>
    </location>
</feature>
<evidence type="ECO:0000313" key="4">
    <source>
        <dbReference type="Proteomes" id="UP000332933"/>
    </source>
</evidence>
<organism evidence="3 4">
    <name type="scientific">Aphanomyces stellatus</name>
    <dbReference type="NCBI Taxonomy" id="120398"/>
    <lineage>
        <taxon>Eukaryota</taxon>
        <taxon>Sar</taxon>
        <taxon>Stramenopiles</taxon>
        <taxon>Oomycota</taxon>
        <taxon>Saprolegniomycetes</taxon>
        <taxon>Saprolegniales</taxon>
        <taxon>Verrucalvaceae</taxon>
        <taxon>Aphanomyces</taxon>
    </lineage>
</organism>
<reference evidence="3 4" key="1">
    <citation type="submission" date="2019-03" db="EMBL/GenBank/DDBJ databases">
        <authorList>
            <person name="Gaulin E."/>
            <person name="Dumas B."/>
        </authorList>
    </citation>
    <scope>NUCLEOTIDE SEQUENCE [LARGE SCALE GENOMIC DNA]</scope>
    <source>
        <strain evidence="3">CBS 568.67</strain>
    </source>
</reference>
<evidence type="ECO:0000313" key="3">
    <source>
        <dbReference type="EMBL" id="VFT96620.1"/>
    </source>
</evidence>
<gene>
    <name evidence="3" type="primary">Aste57867_19922</name>
    <name evidence="2" type="ORF">As57867_019856</name>
    <name evidence="3" type="ORF">ASTE57867_19922</name>
</gene>
<keyword evidence="4" id="KW-1185">Reference proteome</keyword>
<dbReference type="OrthoDB" id="69639at2759"/>
<accession>A0A485LEY4</accession>
<protein>
    <submittedName>
        <fullName evidence="3">Aste57867_19922 protein</fullName>
    </submittedName>
</protein>
<dbReference type="EMBL" id="CAADRA010006746">
    <property type="protein sequence ID" value="VFT96620.1"/>
    <property type="molecule type" value="Genomic_DNA"/>
</dbReference>
<feature type="region of interest" description="Disordered" evidence="1">
    <location>
        <begin position="153"/>
        <end position="191"/>
    </location>
</feature>
<dbReference type="AlphaFoldDB" id="A0A485LEY4"/>
<reference evidence="2" key="2">
    <citation type="submission" date="2019-06" db="EMBL/GenBank/DDBJ databases">
        <title>Genomics analysis of Aphanomyces spp. identifies a new class of oomycete effector associated with host adaptation.</title>
        <authorList>
            <person name="Gaulin E."/>
        </authorList>
    </citation>
    <scope>NUCLEOTIDE SEQUENCE</scope>
    <source>
        <strain evidence="2">CBS 578.67</strain>
    </source>
</reference>
<evidence type="ECO:0000256" key="1">
    <source>
        <dbReference type="SAM" id="MobiDB-lite"/>
    </source>
</evidence>
<evidence type="ECO:0000313" key="2">
    <source>
        <dbReference type="EMBL" id="KAF0688457.1"/>
    </source>
</evidence>
<name>A0A485LEY4_9STRA</name>
<proteinExistence type="predicted"/>
<dbReference type="Proteomes" id="UP000332933">
    <property type="component" value="Unassembled WGS sequence"/>
</dbReference>
<dbReference type="EMBL" id="VJMH01006723">
    <property type="protein sequence ID" value="KAF0688457.1"/>
    <property type="molecule type" value="Genomic_DNA"/>
</dbReference>